<feature type="compositionally biased region" description="Pro residues" evidence="1">
    <location>
        <begin position="113"/>
        <end position="127"/>
    </location>
</feature>
<dbReference type="RefSeq" id="WP_343804835.1">
    <property type="nucleotide sequence ID" value="NZ_BAAAET010000002.1"/>
</dbReference>
<sequence length="127" mass="13912">MSRQHPQFRSLNVYKALPLMLLGLLLLVGQLSSLSHARPLSANASVPMVHCQSDVADDCHAMVQSDCCNETLNDCVIKCAQGSAWMGTLPMQLSLAQIRAMPPPAEQRLTDQPPEPPYQPPRRLPVA</sequence>
<name>A0ABP3TBC6_9GAMM</name>
<feature type="region of interest" description="Disordered" evidence="1">
    <location>
        <begin position="100"/>
        <end position="127"/>
    </location>
</feature>
<reference evidence="3" key="1">
    <citation type="journal article" date="2019" name="Int. J. Syst. Evol. Microbiol.">
        <title>The Global Catalogue of Microorganisms (GCM) 10K type strain sequencing project: providing services to taxonomists for standard genome sequencing and annotation.</title>
        <authorList>
            <consortium name="The Broad Institute Genomics Platform"/>
            <consortium name="The Broad Institute Genome Sequencing Center for Infectious Disease"/>
            <person name="Wu L."/>
            <person name="Ma J."/>
        </authorList>
    </citation>
    <scope>NUCLEOTIDE SEQUENCE [LARGE SCALE GENOMIC DNA]</scope>
    <source>
        <strain evidence="3">JCM 15134</strain>
    </source>
</reference>
<keyword evidence="3" id="KW-1185">Reference proteome</keyword>
<evidence type="ECO:0000313" key="2">
    <source>
        <dbReference type="EMBL" id="GAA0690657.1"/>
    </source>
</evidence>
<evidence type="ECO:0000313" key="3">
    <source>
        <dbReference type="Proteomes" id="UP001499915"/>
    </source>
</evidence>
<protein>
    <submittedName>
        <fullName evidence="2">Uncharacterized protein</fullName>
    </submittedName>
</protein>
<accession>A0ABP3TBC6</accession>
<dbReference type="Proteomes" id="UP001499915">
    <property type="component" value="Unassembled WGS sequence"/>
</dbReference>
<organism evidence="2 3">
    <name type="scientific">Marinobacterium maritimum</name>
    <dbReference type="NCBI Taxonomy" id="500162"/>
    <lineage>
        <taxon>Bacteria</taxon>
        <taxon>Pseudomonadati</taxon>
        <taxon>Pseudomonadota</taxon>
        <taxon>Gammaproteobacteria</taxon>
        <taxon>Oceanospirillales</taxon>
        <taxon>Oceanospirillaceae</taxon>
        <taxon>Marinobacterium</taxon>
    </lineage>
</organism>
<dbReference type="EMBL" id="BAAAET010000002">
    <property type="protein sequence ID" value="GAA0690657.1"/>
    <property type="molecule type" value="Genomic_DNA"/>
</dbReference>
<gene>
    <name evidence="2" type="ORF">GCM10009104_16760</name>
</gene>
<evidence type="ECO:0000256" key="1">
    <source>
        <dbReference type="SAM" id="MobiDB-lite"/>
    </source>
</evidence>
<comment type="caution">
    <text evidence="2">The sequence shown here is derived from an EMBL/GenBank/DDBJ whole genome shotgun (WGS) entry which is preliminary data.</text>
</comment>
<proteinExistence type="predicted"/>